<keyword evidence="1" id="KW-0678">Repressor</keyword>
<dbReference type="Pfam" id="PF13411">
    <property type="entry name" value="MerR_1"/>
    <property type="match status" value="1"/>
</dbReference>
<dbReference type="Gene3D" id="1.10.1660.10">
    <property type="match status" value="1"/>
</dbReference>
<accession>A0ABR6ZCJ0</accession>
<comment type="caution">
    <text evidence="6">The sequence shown here is derived from an EMBL/GenBank/DDBJ whole genome shotgun (WGS) entry which is preliminary data.</text>
</comment>
<name>A0ABR6ZCJ0_9BURK</name>
<keyword evidence="2" id="KW-0805">Transcription regulation</keyword>
<evidence type="ECO:0000313" key="7">
    <source>
        <dbReference type="Proteomes" id="UP000646911"/>
    </source>
</evidence>
<sequence length="135" mass="15322">MYIGELARKANATAKAIRLYESLGLLGQIQRLGKYRVYTDNNVLQVQLIRQAQSLGFRLSELEPLLRTDQGEPDWAMIARHLDKKRATVKAEIKKLHALDDSLLQMQTEIHDCLQAQLVAQQADCPNFPVNQPPD</sequence>
<dbReference type="SMART" id="SM00422">
    <property type="entry name" value="HTH_MERR"/>
    <property type="match status" value="1"/>
</dbReference>
<keyword evidence="3" id="KW-0238">DNA-binding</keyword>
<dbReference type="RefSeq" id="WP_186954824.1">
    <property type="nucleotide sequence ID" value="NZ_JACOFX010000009.1"/>
</dbReference>
<evidence type="ECO:0000256" key="3">
    <source>
        <dbReference type="ARBA" id="ARBA00023125"/>
    </source>
</evidence>
<proteinExistence type="predicted"/>
<dbReference type="InterPro" id="IPR047057">
    <property type="entry name" value="MerR_fam"/>
</dbReference>
<gene>
    <name evidence="6" type="ORF">H8L47_17195</name>
</gene>
<organism evidence="6 7">
    <name type="scientific">Undibacterium umbellatum</name>
    <dbReference type="NCBI Taxonomy" id="2762300"/>
    <lineage>
        <taxon>Bacteria</taxon>
        <taxon>Pseudomonadati</taxon>
        <taxon>Pseudomonadota</taxon>
        <taxon>Betaproteobacteria</taxon>
        <taxon>Burkholderiales</taxon>
        <taxon>Oxalobacteraceae</taxon>
        <taxon>Undibacterium</taxon>
    </lineage>
</organism>
<evidence type="ECO:0000256" key="1">
    <source>
        <dbReference type="ARBA" id="ARBA00022491"/>
    </source>
</evidence>
<dbReference type="PRINTS" id="PR00040">
    <property type="entry name" value="HTHMERR"/>
</dbReference>
<feature type="domain" description="HTH merR-type" evidence="5">
    <location>
        <begin position="1"/>
        <end position="68"/>
    </location>
</feature>
<dbReference type="EMBL" id="JACOFX010000009">
    <property type="protein sequence ID" value="MBC3909296.1"/>
    <property type="molecule type" value="Genomic_DNA"/>
</dbReference>
<evidence type="ECO:0000256" key="2">
    <source>
        <dbReference type="ARBA" id="ARBA00023015"/>
    </source>
</evidence>
<evidence type="ECO:0000313" key="6">
    <source>
        <dbReference type="EMBL" id="MBC3909296.1"/>
    </source>
</evidence>
<protein>
    <submittedName>
        <fullName evidence="6">MerR family transcriptional regulator</fullName>
    </submittedName>
</protein>
<evidence type="ECO:0000259" key="5">
    <source>
        <dbReference type="PROSITE" id="PS50937"/>
    </source>
</evidence>
<dbReference type="PANTHER" id="PTHR30204:SF69">
    <property type="entry name" value="MERR-FAMILY TRANSCRIPTIONAL REGULATOR"/>
    <property type="match status" value="1"/>
</dbReference>
<evidence type="ECO:0000256" key="4">
    <source>
        <dbReference type="ARBA" id="ARBA00023163"/>
    </source>
</evidence>
<dbReference type="PANTHER" id="PTHR30204">
    <property type="entry name" value="REDOX-CYCLING DRUG-SENSING TRANSCRIPTIONAL ACTIVATOR SOXR"/>
    <property type="match status" value="1"/>
</dbReference>
<dbReference type="InterPro" id="IPR009061">
    <property type="entry name" value="DNA-bd_dom_put_sf"/>
</dbReference>
<keyword evidence="4" id="KW-0804">Transcription</keyword>
<dbReference type="InterPro" id="IPR000551">
    <property type="entry name" value="MerR-type_HTH_dom"/>
</dbReference>
<dbReference type="PROSITE" id="PS50937">
    <property type="entry name" value="HTH_MERR_2"/>
    <property type="match status" value="1"/>
</dbReference>
<dbReference type="Proteomes" id="UP000646911">
    <property type="component" value="Unassembled WGS sequence"/>
</dbReference>
<dbReference type="SUPFAM" id="SSF46955">
    <property type="entry name" value="Putative DNA-binding domain"/>
    <property type="match status" value="1"/>
</dbReference>
<keyword evidence="7" id="KW-1185">Reference proteome</keyword>
<reference evidence="6 7" key="1">
    <citation type="submission" date="2020-08" db="EMBL/GenBank/DDBJ databases">
        <title>Novel species isolated from subtropical streams in China.</title>
        <authorList>
            <person name="Lu H."/>
        </authorList>
    </citation>
    <scope>NUCLEOTIDE SEQUENCE [LARGE SCALE GENOMIC DNA]</scope>
    <source>
        <strain evidence="6 7">NL8W</strain>
    </source>
</reference>